<dbReference type="SMART" id="SM00546">
    <property type="entry name" value="CUE"/>
    <property type="match status" value="2"/>
</dbReference>
<dbReference type="InterPro" id="IPR036063">
    <property type="entry name" value="Smr_dom_sf"/>
</dbReference>
<evidence type="ECO:0000259" key="4">
    <source>
        <dbReference type="PROSITE" id="PS50103"/>
    </source>
</evidence>
<protein>
    <recommendedName>
        <fullName evidence="9">Smr domain-containing protein</fullName>
    </recommendedName>
</protein>
<dbReference type="InterPro" id="IPR015940">
    <property type="entry name" value="UBA"/>
</dbReference>
<dbReference type="PROSITE" id="PS51140">
    <property type="entry name" value="CUE"/>
    <property type="match status" value="1"/>
</dbReference>
<dbReference type="InterPro" id="IPR003892">
    <property type="entry name" value="CUE"/>
</dbReference>
<dbReference type="PROSITE" id="PS50103">
    <property type="entry name" value="ZF_C3H1"/>
    <property type="match status" value="2"/>
</dbReference>
<name>A0A0N1PE15_LEPSE</name>
<feature type="compositionally biased region" description="Low complexity" evidence="2">
    <location>
        <begin position="399"/>
        <end position="415"/>
    </location>
</feature>
<feature type="domain" description="C3H1-type" evidence="4">
    <location>
        <begin position="343"/>
        <end position="371"/>
    </location>
</feature>
<dbReference type="PROSITE" id="PS50030">
    <property type="entry name" value="UBA"/>
    <property type="match status" value="1"/>
</dbReference>
<organism evidence="7 8">
    <name type="scientific">Leptomonas seymouri</name>
    <dbReference type="NCBI Taxonomy" id="5684"/>
    <lineage>
        <taxon>Eukaryota</taxon>
        <taxon>Discoba</taxon>
        <taxon>Euglenozoa</taxon>
        <taxon>Kinetoplastea</taxon>
        <taxon>Metakinetoplastina</taxon>
        <taxon>Trypanosomatida</taxon>
        <taxon>Trypanosomatidae</taxon>
        <taxon>Leishmaniinae</taxon>
        <taxon>Leptomonas</taxon>
    </lineage>
</organism>
<evidence type="ECO:0000259" key="5">
    <source>
        <dbReference type="PROSITE" id="PS50828"/>
    </source>
</evidence>
<feature type="region of interest" description="Disordered" evidence="2">
    <location>
        <begin position="298"/>
        <end position="318"/>
    </location>
</feature>
<dbReference type="CDD" id="cd14279">
    <property type="entry name" value="CUE"/>
    <property type="match status" value="2"/>
</dbReference>
<feature type="zinc finger region" description="C3H1-type" evidence="1">
    <location>
        <begin position="134"/>
        <end position="161"/>
    </location>
</feature>
<dbReference type="VEuPathDB" id="TriTrypDB:Lsey_0072_0180"/>
<dbReference type="PROSITE" id="PS50828">
    <property type="entry name" value="SMR"/>
    <property type="match status" value="1"/>
</dbReference>
<feature type="domain" description="Smr" evidence="5">
    <location>
        <begin position="820"/>
        <end position="904"/>
    </location>
</feature>
<dbReference type="Gene3D" id="3.30.1370.110">
    <property type="match status" value="1"/>
</dbReference>
<dbReference type="SMART" id="SM00463">
    <property type="entry name" value="SMR"/>
    <property type="match status" value="1"/>
</dbReference>
<keyword evidence="1" id="KW-0863">Zinc-finger</keyword>
<evidence type="ECO:0000256" key="1">
    <source>
        <dbReference type="PROSITE-ProRule" id="PRU00723"/>
    </source>
</evidence>
<feature type="domain" description="UBA" evidence="3">
    <location>
        <begin position="5"/>
        <end position="44"/>
    </location>
</feature>
<keyword evidence="1" id="KW-0862">Zinc</keyword>
<evidence type="ECO:0000259" key="6">
    <source>
        <dbReference type="PROSITE" id="PS51140"/>
    </source>
</evidence>
<dbReference type="PANTHER" id="PTHR46535:SF1">
    <property type="entry name" value="NEDD4-BINDING PROTEIN 2"/>
    <property type="match status" value="1"/>
</dbReference>
<dbReference type="SUPFAM" id="SSF46934">
    <property type="entry name" value="UBA-like"/>
    <property type="match status" value="2"/>
</dbReference>
<dbReference type="AlphaFoldDB" id="A0A0N1PE15"/>
<feature type="zinc finger region" description="C3H1-type" evidence="1">
    <location>
        <begin position="343"/>
        <end position="371"/>
    </location>
</feature>
<evidence type="ECO:0000256" key="2">
    <source>
        <dbReference type="SAM" id="MobiDB-lite"/>
    </source>
</evidence>
<evidence type="ECO:0000259" key="3">
    <source>
        <dbReference type="PROSITE" id="PS50030"/>
    </source>
</evidence>
<comment type="caution">
    <text evidence="7">The sequence shown here is derived from an EMBL/GenBank/DDBJ whole genome shotgun (WGS) entry which is preliminary data.</text>
</comment>
<keyword evidence="8" id="KW-1185">Reference proteome</keyword>
<feature type="region of interest" description="Disordered" evidence="2">
    <location>
        <begin position="382"/>
        <end position="447"/>
    </location>
</feature>
<dbReference type="Gene3D" id="1.10.8.10">
    <property type="entry name" value="DNA helicase RuvA subunit, C-terminal domain"/>
    <property type="match status" value="1"/>
</dbReference>
<dbReference type="Proteomes" id="UP000038009">
    <property type="component" value="Unassembled WGS sequence"/>
</dbReference>
<keyword evidence="1" id="KW-0479">Metal-binding</keyword>
<accession>A0A0N1PE15</accession>
<proteinExistence type="predicted"/>
<dbReference type="InterPro" id="IPR002625">
    <property type="entry name" value="Smr_dom"/>
</dbReference>
<dbReference type="OrthoDB" id="3231855at2759"/>
<dbReference type="GO" id="GO:0008270">
    <property type="term" value="F:zinc ion binding"/>
    <property type="evidence" value="ECO:0007669"/>
    <property type="project" value="UniProtKB-KW"/>
</dbReference>
<dbReference type="SMART" id="SM01162">
    <property type="entry name" value="DUF1771"/>
    <property type="match status" value="1"/>
</dbReference>
<evidence type="ECO:0008006" key="9">
    <source>
        <dbReference type="Google" id="ProtNLM"/>
    </source>
</evidence>
<dbReference type="GO" id="GO:0005634">
    <property type="term" value="C:nucleus"/>
    <property type="evidence" value="ECO:0007669"/>
    <property type="project" value="TreeGrafter"/>
</dbReference>
<sequence length="904" mass="97621">MGRGDRDDRVQELMAKGFGKAKCTQALKDAGNNMQLALRILDRTKQLELQHARPHSGNSAPAVHSGQTECDGAPCSVPSAAASIPSLHRSQKRPASAFPLTDIQKKLLRQRERRHPCVVQYGCCHYGEFCLLKDLPGDVCVHHFHGCCIYGPSCRHRHYVDGVDVREVLRDAHAGEAAALQVINKDGVTYCVPEECVDAKVRIAALAEREDCCTGAPQDAGASSPQSVRCGHPLTHASSHADPHWPVSSAEEGEDTDDDDGFRDAEGPSAAVHHPTPFLECVRAAAASASTNNACTTTNNGIGGHSGSAAVKGGSARATRRRRHPCIAQYGSCKFGDACLHADRDADVCVHFLNGHCRLSAAVCPYRHESVEEYQQALRARSGLDSPLRRRDAAETSRASLSPAPTAANSTAAHATRSRNPLQNEAMAHGDGRNDKGGNGGWTDAASLPQASPVTAAASPLSSLEDVSASTATSSEEHSLQTDFEAGAASSFGDTEMNAFLGLLEVFPDVEPSVVLQVLRLYDGDPIKVCDILGGSGSPLSSTEVEDLAAALALAAAEEATEHEAEQDARVEERHNSLLTLVMLFPFVEESAVEAVLSQNKGDFAAAYDVLLSAQERMVRAAAWRGTGTSTALSPVDQLRVEKLSRMFPGLHQDIVQSAYCSTGRDWSSTTTALNELTKEMLGLEATEVPTRPVARRPLTSQAAVAKKTNDSDGAHASAALSPTVEETSEEVYEAYRAAEREILIYGDWRRVRQQAYLINKQRIRVLGQASAAFHQGDGGLAKLLSREGHRMAIEYNRLNRMAMLALEQERLRTDSRSTLDLHGFHVAEVHDVVVRRVEVCRQKKVEQLRIVVGVGLHSKQGHCALYTVLMEELRTDPYLKSVTKVKSVKTGYVDIAVIFVKDP</sequence>
<feature type="compositionally biased region" description="Acidic residues" evidence="2">
    <location>
        <begin position="251"/>
        <end position="261"/>
    </location>
</feature>
<dbReference type="Pfam" id="PF01713">
    <property type="entry name" value="Smr"/>
    <property type="match status" value="1"/>
</dbReference>
<dbReference type="SUPFAM" id="SSF160443">
    <property type="entry name" value="SMR domain-like"/>
    <property type="match status" value="1"/>
</dbReference>
<dbReference type="InterPro" id="IPR052772">
    <property type="entry name" value="Endo/PolyKinase_Domain-Protein"/>
</dbReference>
<dbReference type="SMART" id="SM00356">
    <property type="entry name" value="ZnF_C3H1"/>
    <property type="match status" value="3"/>
</dbReference>
<feature type="domain" description="C3H1-type" evidence="4">
    <location>
        <begin position="134"/>
        <end position="161"/>
    </location>
</feature>
<dbReference type="InterPro" id="IPR000571">
    <property type="entry name" value="Znf_CCCH"/>
</dbReference>
<gene>
    <name evidence="7" type="ORF">ABL78_3068</name>
</gene>
<dbReference type="PANTHER" id="PTHR46535">
    <property type="entry name" value="NEDD4-BINDING PROTEIN 2"/>
    <property type="match status" value="1"/>
</dbReference>
<feature type="region of interest" description="Disordered" evidence="2">
    <location>
        <begin position="697"/>
        <end position="724"/>
    </location>
</feature>
<dbReference type="OMA" id="NRMAMLA"/>
<evidence type="ECO:0000313" key="7">
    <source>
        <dbReference type="EMBL" id="KPI87841.1"/>
    </source>
</evidence>
<dbReference type="CDD" id="cd14270">
    <property type="entry name" value="UBA"/>
    <property type="match status" value="1"/>
</dbReference>
<dbReference type="EMBL" id="LJSK01000072">
    <property type="protein sequence ID" value="KPI87841.1"/>
    <property type="molecule type" value="Genomic_DNA"/>
</dbReference>
<evidence type="ECO:0000313" key="8">
    <source>
        <dbReference type="Proteomes" id="UP000038009"/>
    </source>
</evidence>
<reference evidence="7 8" key="1">
    <citation type="journal article" date="2015" name="PLoS Pathog.">
        <title>Leptomonas seymouri: Adaptations to the Dixenous Life Cycle Analyzed by Genome Sequencing, Transcriptome Profiling and Co-infection with Leishmania donovani.</title>
        <authorList>
            <person name="Kraeva N."/>
            <person name="Butenko A."/>
            <person name="Hlavacova J."/>
            <person name="Kostygov A."/>
            <person name="Myskova J."/>
            <person name="Grybchuk D."/>
            <person name="Lestinova T."/>
            <person name="Votypka J."/>
            <person name="Volf P."/>
            <person name="Opperdoes F."/>
            <person name="Flegontov P."/>
            <person name="Lukes J."/>
            <person name="Yurchenko V."/>
        </authorList>
    </citation>
    <scope>NUCLEOTIDE SEQUENCE [LARGE SCALE GENOMIC DNA]</scope>
    <source>
        <strain evidence="7 8">ATCC 30220</strain>
    </source>
</reference>
<dbReference type="InterPro" id="IPR009060">
    <property type="entry name" value="UBA-like_sf"/>
</dbReference>
<dbReference type="InterPro" id="IPR013899">
    <property type="entry name" value="DUF1771"/>
</dbReference>
<feature type="region of interest" description="Disordered" evidence="2">
    <location>
        <begin position="217"/>
        <end position="273"/>
    </location>
</feature>
<dbReference type="GO" id="GO:0004519">
    <property type="term" value="F:endonuclease activity"/>
    <property type="evidence" value="ECO:0007669"/>
    <property type="project" value="TreeGrafter"/>
</dbReference>
<dbReference type="Pfam" id="PF08590">
    <property type="entry name" value="DUF1771"/>
    <property type="match status" value="1"/>
</dbReference>
<dbReference type="GO" id="GO:0043130">
    <property type="term" value="F:ubiquitin binding"/>
    <property type="evidence" value="ECO:0007669"/>
    <property type="project" value="InterPro"/>
</dbReference>
<feature type="domain" description="CUE" evidence="6">
    <location>
        <begin position="573"/>
        <end position="616"/>
    </location>
</feature>